<feature type="compositionally biased region" description="Basic and acidic residues" evidence="1">
    <location>
        <begin position="113"/>
        <end position="126"/>
    </location>
</feature>
<dbReference type="Proteomes" id="UP001497482">
    <property type="component" value="Chromosome 2"/>
</dbReference>
<evidence type="ECO:0000313" key="3">
    <source>
        <dbReference type="Proteomes" id="UP001497482"/>
    </source>
</evidence>
<reference evidence="2 3" key="1">
    <citation type="submission" date="2024-04" db="EMBL/GenBank/DDBJ databases">
        <authorList>
            <person name="Waldvogel A.-M."/>
            <person name="Schoenle A."/>
        </authorList>
    </citation>
    <scope>NUCLEOTIDE SEQUENCE [LARGE SCALE GENOMIC DNA]</scope>
</reference>
<accession>A0AAV2KX10</accession>
<dbReference type="AlphaFoldDB" id="A0AAV2KX10"/>
<dbReference type="EMBL" id="OZ035824">
    <property type="protein sequence ID" value="CAL1592766.1"/>
    <property type="molecule type" value="Genomic_DNA"/>
</dbReference>
<evidence type="ECO:0000313" key="2">
    <source>
        <dbReference type="EMBL" id="CAL1592766.1"/>
    </source>
</evidence>
<proteinExistence type="predicted"/>
<name>A0AAV2KX10_KNICA</name>
<keyword evidence="3" id="KW-1185">Reference proteome</keyword>
<gene>
    <name evidence="2" type="ORF">KC01_LOCUS21976</name>
</gene>
<protein>
    <submittedName>
        <fullName evidence="2">Uncharacterized protein</fullName>
    </submittedName>
</protein>
<sequence>MPVNKESKRITPTPSKIPLPKRLKTQPKPAPTEANTNKKRQEKPQQTGAGRMDVLRSKLENSMSAFMEARKELEEVLSAGGSSEQGRPAAEAAAELKRELHRHRDLTSHVTQHLKENRDPKTTMSR</sequence>
<feature type="region of interest" description="Disordered" evidence="1">
    <location>
        <begin position="1"/>
        <end position="53"/>
    </location>
</feature>
<feature type="region of interest" description="Disordered" evidence="1">
    <location>
        <begin position="76"/>
        <end position="126"/>
    </location>
</feature>
<evidence type="ECO:0000256" key="1">
    <source>
        <dbReference type="SAM" id="MobiDB-lite"/>
    </source>
</evidence>
<organism evidence="2 3">
    <name type="scientific">Knipowitschia caucasica</name>
    <name type="common">Caucasian dwarf goby</name>
    <name type="synonym">Pomatoschistus caucasicus</name>
    <dbReference type="NCBI Taxonomy" id="637954"/>
    <lineage>
        <taxon>Eukaryota</taxon>
        <taxon>Metazoa</taxon>
        <taxon>Chordata</taxon>
        <taxon>Craniata</taxon>
        <taxon>Vertebrata</taxon>
        <taxon>Euteleostomi</taxon>
        <taxon>Actinopterygii</taxon>
        <taxon>Neopterygii</taxon>
        <taxon>Teleostei</taxon>
        <taxon>Neoteleostei</taxon>
        <taxon>Acanthomorphata</taxon>
        <taxon>Gobiaria</taxon>
        <taxon>Gobiiformes</taxon>
        <taxon>Gobioidei</taxon>
        <taxon>Gobiidae</taxon>
        <taxon>Gobiinae</taxon>
        <taxon>Knipowitschia</taxon>
    </lineage>
</organism>